<dbReference type="EMBL" id="JAEHNZ010000002">
    <property type="protein sequence ID" value="MBK0396214.1"/>
    <property type="molecule type" value="Genomic_DNA"/>
</dbReference>
<organism evidence="1 2">
    <name type="scientific">Kingella bonacorsii</name>
    <dbReference type="NCBI Taxonomy" id="2796361"/>
    <lineage>
        <taxon>Bacteria</taxon>
        <taxon>Pseudomonadati</taxon>
        <taxon>Pseudomonadota</taxon>
        <taxon>Betaproteobacteria</taxon>
        <taxon>Neisseriales</taxon>
        <taxon>Neisseriaceae</taxon>
        <taxon>Kingella</taxon>
    </lineage>
</organism>
<name>A0ABS1BSG5_9NEIS</name>
<evidence type="ECO:0000313" key="1">
    <source>
        <dbReference type="EMBL" id="MBK0396214.1"/>
    </source>
</evidence>
<keyword evidence="2" id="KW-1185">Reference proteome</keyword>
<gene>
    <name evidence="1" type="ORF">JDW22_06385</name>
</gene>
<dbReference type="RefSeq" id="WP_003798635.1">
    <property type="nucleotide sequence ID" value="NZ_JAEHNZ010000002.1"/>
</dbReference>
<sequence length="67" mass="7214">MTTLAITRSTTALAALYSVQINNNLVALYETAEPLARQQGVRVTAAPSSTLSVVFNGTAELDCRWQD</sequence>
<proteinExistence type="predicted"/>
<dbReference type="Proteomes" id="UP000614058">
    <property type="component" value="Unassembled WGS sequence"/>
</dbReference>
<comment type="caution">
    <text evidence="1">The sequence shown here is derived from an EMBL/GenBank/DDBJ whole genome shotgun (WGS) entry which is preliminary data.</text>
</comment>
<reference evidence="1 2" key="1">
    <citation type="journal article" date="2021" name="Pathogens">
        <title>Isolation and Characterization of Kingella bonacorsii sp. nov., A Novel Kingella Species Detected in a Stable Periodontitis Subject.</title>
        <authorList>
            <person name="Antezack A."/>
            <person name="Boxberger M."/>
            <person name="Rolland C."/>
            <person name="Monnet-Corti V."/>
            <person name="La Scola B."/>
        </authorList>
    </citation>
    <scope>NUCLEOTIDE SEQUENCE [LARGE SCALE GENOMIC DNA]</scope>
    <source>
        <strain evidence="1 2">Marseille-Q4569</strain>
    </source>
</reference>
<dbReference type="GeneID" id="84907567"/>
<accession>A0ABS1BSG5</accession>
<evidence type="ECO:0000313" key="2">
    <source>
        <dbReference type="Proteomes" id="UP000614058"/>
    </source>
</evidence>
<protein>
    <submittedName>
        <fullName evidence="1">Uncharacterized protein</fullName>
    </submittedName>
</protein>